<gene>
    <name evidence="3" type="ORF">N7494_010276</name>
</gene>
<evidence type="ECO:0000313" key="3">
    <source>
        <dbReference type="EMBL" id="KAJ5533724.1"/>
    </source>
</evidence>
<dbReference type="EMBL" id="JAQIZZ010000007">
    <property type="protein sequence ID" value="KAJ5533724.1"/>
    <property type="molecule type" value="Genomic_DNA"/>
</dbReference>
<evidence type="ECO:0000256" key="1">
    <source>
        <dbReference type="SAM" id="Phobius"/>
    </source>
</evidence>
<dbReference type="Proteomes" id="UP001220324">
    <property type="component" value="Unassembled WGS sequence"/>
</dbReference>
<dbReference type="GO" id="GO:0008474">
    <property type="term" value="F:palmitoyl-(protein) hydrolase activity"/>
    <property type="evidence" value="ECO:0007669"/>
    <property type="project" value="TreeGrafter"/>
</dbReference>
<dbReference type="PANTHER" id="PTHR12277">
    <property type="entry name" value="ALPHA/BETA HYDROLASE DOMAIN-CONTAINING PROTEIN"/>
    <property type="match status" value="1"/>
</dbReference>
<dbReference type="GO" id="GO:0017000">
    <property type="term" value="P:antibiotic biosynthetic process"/>
    <property type="evidence" value="ECO:0007669"/>
    <property type="project" value="UniProtKB-ARBA"/>
</dbReference>
<dbReference type="AlphaFoldDB" id="A0AAD6CRJ0"/>
<dbReference type="PANTHER" id="PTHR12277:SF64">
    <property type="entry name" value="SUPERFAMILY HYDROLASE, PUTATIVE (AFU_ORTHOLOGUE AFUA_3G01760)-RELATED"/>
    <property type="match status" value="1"/>
</dbReference>
<dbReference type="InterPro" id="IPR000073">
    <property type="entry name" value="AB_hydrolase_1"/>
</dbReference>
<keyword evidence="1" id="KW-0472">Membrane</keyword>
<keyword evidence="1" id="KW-0812">Transmembrane</keyword>
<reference evidence="3 4" key="1">
    <citation type="journal article" date="2023" name="IMA Fungus">
        <title>Comparative genomic study of the Penicillium genus elucidates a diverse pangenome and 15 lateral gene transfer events.</title>
        <authorList>
            <person name="Petersen C."/>
            <person name="Sorensen T."/>
            <person name="Nielsen M.R."/>
            <person name="Sondergaard T.E."/>
            <person name="Sorensen J.L."/>
            <person name="Fitzpatrick D.A."/>
            <person name="Frisvad J.C."/>
            <person name="Nielsen K.L."/>
        </authorList>
    </citation>
    <scope>NUCLEOTIDE SEQUENCE [LARGE SCALE GENOMIC DNA]</scope>
    <source>
        <strain evidence="3 4">IBT 35679</strain>
    </source>
</reference>
<comment type="caution">
    <text evidence="3">The sequence shown here is derived from an EMBL/GenBank/DDBJ whole genome shotgun (WGS) entry which is preliminary data.</text>
</comment>
<dbReference type="GO" id="GO:0016020">
    <property type="term" value="C:membrane"/>
    <property type="evidence" value="ECO:0007669"/>
    <property type="project" value="TreeGrafter"/>
</dbReference>
<dbReference type="SUPFAM" id="SSF53474">
    <property type="entry name" value="alpha/beta-Hydrolases"/>
    <property type="match status" value="1"/>
</dbReference>
<keyword evidence="1" id="KW-1133">Transmembrane helix</keyword>
<protein>
    <recommendedName>
        <fullName evidence="2">AB hydrolase-1 domain-containing protein</fullName>
    </recommendedName>
</protein>
<sequence>MVGKFAPQRVARFTIKTSLDNYVRSRPFEWPYQHNTLARRRTHTRHSQNGIWRGPNTPRTLFTSSLPPLLIPPIIFVGLLLTLWTWKCFWIIVMQNKLLYLSWLPPFSRSEQISEYKRECRPVQWAEKRLRIRNKWMQRNKKARDYLLFSGKWGSLPLRLPLLSQFLNSVSKSQTGQALNDTKYIVVALSYRGYWTSSGTATQSGIEKDALAFLNWVSATYSSPDTNCQVFLWGHSLGAAVASSAMSKYLTRRDAPPPTRGVTLLPISGLIMEAPISNIKDMLIALYPQKWLPYRYLWPFSWNTWCSSKSLEQLARYRDRDADQRIKTDAPCNGRVRSVPPILLLAAENDEVIPPHVAGQLEQIGQDLGLEITRKDVMGAMHTECTMKNDGREALVKFILEHANGDPVNG</sequence>
<evidence type="ECO:0000259" key="2">
    <source>
        <dbReference type="Pfam" id="PF12697"/>
    </source>
</evidence>
<accession>A0AAD6CRJ0</accession>
<dbReference type="InterPro" id="IPR029058">
    <property type="entry name" value="AB_hydrolase_fold"/>
</dbReference>
<dbReference type="Pfam" id="PF12697">
    <property type="entry name" value="Abhydrolase_6"/>
    <property type="match status" value="1"/>
</dbReference>
<dbReference type="Gene3D" id="3.40.50.1820">
    <property type="entry name" value="alpha/beta hydrolase"/>
    <property type="match status" value="1"/>
</dbReference>
<keyword evidence="4" id="KW-1185">Reference proteome</keyword>
<feature type="transmembrane region" description="Helical" evidence="1">
    <location>
        <begin position="70"/>
        <end position="93"/>
    </location>
</feature>
<name>A0AAD6CRJ0_9EURO</name>
<dbReference type="GO" id="GO:0072330">
    <property type="term" value="P:monocarboxylic acid biosynthetic process"/>
    <property type="evidence" value="ECO:0007669"/>
    <property type="project" value="UniProtKB-ARBA"/>
</dbReference>
<proteinExistence type="predicted"/>
<feature type="domain" description="AB hydrolase-1" evidence="2">
    <location>
        <begin position="179"/>
        <end position="362"/>
    </location>
</feature>
<evidence type="ECO:0000313" key="4">
    <source>
        <dbReference type="Proteomes" id="UP001220324"/>
    </source>
</evidence>
<organism evidence="3 4">
    <name type="scientific">Penicillium frequentans</name>
    <dbReference type="NCBI Taxonomy" id="3151616"/>
    <lineage>
        <taxon>Eukaryota</taxon>
        <taxon>Fungi</taxon>
        <taxon>Dikarya</taxon>
        <taxon>Ascomycota</taxon>
        <taxon>Pezizomycotina</taxon>
        <taxon>Eurotiomycetes</taxon>
        <taxon>Eurotiomycetidae</taxon>
        <taxon>Eurotiales</taxon>
        <taxon>Aspergillaceae</taxon>
        <taxon>Penicillium</taxon>
    </lineage>
</organism>